<feature type="transmembrane region" description="Helical" evidence="1">
    <location>
        <begin position="52"/>
        <end position="71"/>
    </location>
</feature>
<dbReference type="InterPro" id="IPR013099">
    <property type="entry name" value="K_chnl_dom"/>
</dbReference>
<feature type="domain" description="Potassium channel" evidence="2">
    <location>
        <begin position="134"/>
        <end position="206"/>
    </location>
</feature>
<reference evidence="4" key="1">
    <citation type="submission" date="2021-05" db="EMBL/GenBank/DDBJ databases">
        <title>Direct Submission.</title>
        <authorList>
            <person name="Li K."/>
            <person name="Gao J."/>
        </authorList>
    </citation>
    <scope>NUCLEOTIDE SEQUENCE [LARGE SCALE GENOMIC DNA]</scope>
    <source>
        <strain evidence="4">HDS12</strain>
    </source>
</reference>
<dbReference type="Pfam" id="PF07885">
    <property type="entry name" value="Ion_trans_2"/>
    <property type="match status" value="1"/>
</dbReference>
<evidence type="ECO:0000256" key="1">
    <source>
        <dbReference type="SAM" id="Phobius"/>
    </source>
</evidence>
<organism evidence="3 4">
    <name type="scientific">Nocardiopsis akebiae</name>
    <dbReference type="NCBI Taxonomy" id="2831968"/>
    <lineage>
        <taxon>Bacteria</taxon>
        <taxon>Bacillati</taxon>
        <taxon>Actinomycetota</taxon>
        <taxon>Actinomycetes</taxon>
        <taxon>Streptosporangiales</taxon>
        <taxon>Nocardiopsidaceae</taxon>
        <taxon>Nocardiopsis</taxon>
    </lineage>
</organism>
<accession>A0ABX8CBB8</accession>
<dbReference type="EMBL" id="CP074132">
    <property type="protein sequence ID" value="QUX31715.1"/>
    <property type="molecule type" value="Genomic_DNA"/>
</dbReference>
<keyword evidence="1" id="KW-0812">Transmembrane</keyword>
<name>A0ABX8CBB8_9ACTN</name>
<feature type="transmembrane region" description="Helical" evidence="1">
    <location>
        <begin position="28"/>
        <end position="45"/>
    </location>
</feature>
<feature type="transmembrane region" description="Helical" evidence="1">
    <location>
        <begin position="183"/>
        <end position="203"/>
    </location>
</feature>
<evidence type="ECO:0000313" key="4">
    <source>
        <dbReference type="Proteomes" id="UP000678016"/>
    </source>
</evidence>
<dbReference type="Proteomes" id="UP000678016">
    <property type="component" value="Chromosome"/>
</dbReference>
<dbReference type="Gene3D" id="1.10.287.70">
    <property type="match status" value="1"/>
</dbReference>
<keyword evidence="3" id="KW-0407">Ion channel</keyword>
<keyword evidence="3" id="KW-0813">Transport</keyword>
<gene>
    <name evidence="3" type="ORF">KGD83_11305</name>
</gene>
<keyword evidence="1" id="KW-0472">Membrane</keyword>
<evidence type="ECO:0000259" key="2">
    <source>
        <dbReference type="Pfam" id="PF07885"/>
    </source>
</evidence>
<dbReference type="SUPFAM" id="SSF81324">
    <property type="entry name" value="Voltage-gated potassium channels"/>
    <property type="match status" value="1"/>
</dbReference>
<protein>
    <submittedName>
        <fullName evidence="3">Two pore domain potassium channel family protein</fullName>
    </submittedName>
</protein>
<sequence length="219" mass="22928">MRLGAFLGFVVLLQFGYPVTLHGPVWTGLYLVAYVGVVLSGVVLVRGAHDRIAPTAATGAALLCCAAWVGATGGGGAALVSMFAAGAAFQLALMYSLLRFVYRRSRTHELEIVLAAVCVYLLLGGLFTTVFGALESLWPGSFADSAHPGGRVTWQQFVYFSYVTLATTGYGDVVPVSAWARSLSAAEGVVGTLFLTTVVARLVGAFTGPRREDGRAVTG</sequence>
<keyword evidence="4" id="KW-1185">Reference proteome</keyword>
<evidence type="ECO:0000313" key="3">
    <source>
        <dbReference type="EMBL" id="QUX31715.1"/>
    </source>
</evidence>
<keyword evidence="3" id="KW-0406">Ion transport</keyword>
<keyword evidence="1" id="KW-1133">Transmembrane helix</keyword>
<feature type="transmembrane region" description="Helical" evidence="1">
    <location>
        <begin position="77"/>
        <end position="98"/>
    </location>
</feature>
<proteinExistence type="predicted"/>
<dbReference type="GO" id="GO:0034220">
    <property type="term" value="P:monoatomic ion transmembrane transport"/>
    <property type="evidence" value="ECO:0007669"/>
    <property type="project" value="UniProtKB-KW"/>
</dbReference>
<feature type="transmembrane region" description="Helical" evidence="1">
    <location>
        <begin position="110"/>
        <end position="134"/>
    </location>
</feature>